<feature type="region of interest" description="Disordered" evidence="1">
    <location>
        <begin position="130"/>
        <end position="152"/>
    </location>
</feature>
<dbReference type="EMBL" id="UZAJ01009611">
    <property type="protein sequence ID" value="VDO55826.1"/>
    <property type="molecule type" value="Genomic_DNA"/>
</dbReference>
<protein>
    <submittedName>
        <fullName evidence="4">GATA-type domain-containing protein</fullName>
    </submittedName>
</protein>
<name>A0A183HLW1_9BILA</name>
<keyword evidence="3" id="KW-1185">Reference proteome</keyword>
<accession>A0A183HLW1</accession>
<dbReference type="Proteomes" id="UP000267606">
    <property type="component" value="Unassembled WGS sequence"/>
</dbReference>
<proteinExistence type="predicted"/>
<evidence type="ECO:0000313" key="4">
    <source>
        <dbReference type="WBParaSite" id="OFLC_0000847201-mRNA-1"/>
    </source>
</evidence>
<evidence type="ECO:0000256" key="1">
    <source>
        <dbReference type="SAM" id="MobiDB-lite"/>
    </source>
</evidence>
<dbReference type="WBParaSite" id="OFLC_0000847201-mRNA-1">
    <property type="protein sequence ID" value="OFLC_0000847201-mRNA-1"/>
    <property type="gene ID" value="OFLC_0000847201"/>
</dbReference>
<feature type="region of interest" description="Disordered" evidence="1">
    <location>
        <begin position="1"/>
        <end position="37"/>
    </location>
</feature>
<evidence type="ECO:0000313" key="2">
    <source>
        <dbReference type="EMBL" id="VDO55826.1"/>
    </source>
</evidence>
<sequence length="228" mass="24341">MITSKMNRIRSESSNVSQATTSAVWTSSGTSSTTTSGTGFTIRTSWSSCMEGQTSQQLHTGSVQTPIAVSSLHFEPYYIPSTMHAVHGTLQPSDYKLRKVNSEPNLKMRIRAKLLNKSVGPLQSQSSAFTFTQRNSQSETLMDTGGSTSSADSPTALLATSPHLIIPSPSLPNLASPAQIPMDMSALLAQALYSPFFSMPSLVGSNPLQPSFSMIDSSLDSNNLLSVT</sequence>
<reference evidence="4" key="1">
    <citation type="submission" date="2016-06" db="UniProtKB">
        <authorList>
            <consortium name="WormBaseParasite"/>
        </authorList>
    </citation>
    <scope>IDENTIFICATION</scope>
</reference>
<organism evidence="4">
    <name type="scientific">Onchocerca flexuosa</name>
    <dbReference type="NCBI Taxonomy" id="387005"/>
    <lineage>
        <taxon>Eukaryota</taxon>
        <taxon>Metazoa</taxon>
        <taxon>Ecdysozoa</taxon>
        <taxon>Nematoda</taxon>
        <taxon>Chromadorea</taxon>
        <taxon>Rhabditida</taxon>
        <taxon>Spirurina</taxon>
        <taxon>Spiruromorpha</taxon>
        <taxon>Filarioidea</taxon>
        <taxon>Onchocercidae</taxon>
        <taxon>Onchocerca</taxon>
    </lineage>
</organism>
<evidence type="ECO:0000313" key="3">
    <source>
        <dbReference type="Proteomes" id="UP000267606"/>
    </source>
</evidence>
<gene>
    <name evidence="2" type="ORF">OFLC_LOCUS8472</name>
</gene>
<feature type="compositionally biased region" description="Polar residues" evidence="1">
    <location>
        <begin position="1"/>
        <end position="19"/>
    </location>
</feature>
<dbReference type="AlphaFoldDB" id="A0A183HLW1"/>
<dbReference type="STRING" id="387005.A0A183HLW1"/>
<feature type="compositionally biased region" description="Low complexity" evidence="1">
    <location>
        <begin position="20"/>
        <end position="37"/>
    </location>
</feature>
<reference evidence="2 3" key="2">
    <citation type="submission" date="2018-11" db="EMBL/GenBank/DDBJ databases">
        <authorList>
            <consortium name="Pathogen Informatics"/>
        </authorList>
    </citation>
    <scope>NUCLEOTIDE SEQUENCE [LARGE SCALE GENOMIC DNA]</scope>
</reference>